<feature type="signal peptide" evidence="2">
    <location>
        <begin position="1"/>
        <end position="25"/>
    </location>
</feature>
<feature type="chain" id="PRO_5004215685" description="DUF4148 domain-containing protein" evidence="2">
    <location>
        <begin position="26"/>
        <end position="108"/>
    </location>
</feature>
<evidence type="ECO:0000256" key="1">
    <source>
        <dbReference type="SAM" id="MobiDB-lite"/>
    </source>
</evidence>
<evidence type="ECO:0000256" key="2">
    <source>
        <dbReference type="SAM" id="SignalP"/>
    </source>
</evidence>
<evidence type="ECO:0008006" key="5">
    <source>
        <dbReference type="Google" id="ProtNLM"/>
    </source>
</evidence>
<sequence>MMKLSKRTFTSALLSLLIVSAPALACDEDHAGPQAGAPANIESVIKKLRSEGAIPENATYAEAEEAARQYLREKAHASAQSKKATEKTKSGINSGQPQYAPAPSPNNS</sequence>
<gene>
    <name evidence="3" type="ordered locus">HCH_03672</name>
</gene>
<accession>Q2SG12</accession>
<organism evidence="3 4">
    <name type="scientific">Hahella chejuensis (strain KCTC 2396)</name>
    <dbReference type="NCBI Taxonomy" id="349521"/>
    <lineage>
        <taxon>Bacteria</taxon>
        <taxon>Pseudomonadati</taxon>
        <taxon>Pseudomonadota</taxon>
        <taxon>Gammaproteobacteria</taxon>
        <taxon>Oceanospirillales</taxon>
        <taxon>Hahellaceae</taxon>
        <taxon>Hahella</taxon>
    </lineage>
</organism>
<dbReference type="OrthoDB" id="9886597at2"/>
<name>Q2SG12_HAHCH</name>
<keyword evidence="2" id="KW-0732">Signal</keyword>
<dbReference type="AlphaFoldDB" id="Q2SG12"/>
<dbReference type="KEGG" id="hch:HCH_03672"/>
<dbReference type="RefSeq" id="WP_011397480.1">
    <property type="nucleotide sequence ID" value="NC_007645.1"/>
</dbReference>
<dbReference type="EMBL" id="CP000155">
    <property type="protein sequence ID" value="ABC30412.1"/>
    <property type="molecule type" value="Genomic_DNA"/>
</dbReference>
<keyword evidence="4" id="KW-1185">Reference proteome</keyword>
<dbReference type="STRING" id="349521.HCH_03672"/>
<dbReference type="Proteomes" id="UP000000238">
    <property type="component" value="Chromosome"/>
</dbReference>
<reference evidence="3 4" key="1">
    <citation type="journal article" date="2005" name="Nucleic Acids Res.">
        <title>Genomic blueprint of Hahella chejuensis, a marine microbe producing an algicidal agent.</title>
        <authorList>
            <person name="Jeong H."/>
            <person name="Yim J.H."/>
            <person name="Lee C."/>
            <person name="Choi S.-H."/>
            <person name="Park Y.K."/>
            <person name="Yoon S.H."/>
            <person name="Hur C.-G."/>
            <person name="Kang H.-Y."/>
            <person name="Kim D."/>
            <person name="Lee H.H."/>
            <person name="Park K.H."/>
            <person name="Park S.-H."/>
            <person name="Park H.-S."/>
            <person name="Lee H.K."/>
            <person name="Oh T.K."/>
            <person name="Kim J.F."/>
        </authorList>
    </citation>
    <scope>NUCLEOTIDE SEQUENCE [LARGE SCALE GENOMIC DNA]</scope>
    <source>
        <strain evidence="3 4">KCTC 2396</strain>
    </source>
</reference>
<evidence type="ECO:0000313" key="3">
    <source>
        <dbReference type="EMBL" id="ABC30412.1"/>
    </source>
</evidence>
<feature type="region of interest" description="Disordered" evidence="1">
    <location>
        <begin position="71"/>
        <end position="108"/>
    </location>
</feature>
<evidence type="ECO:0000313" key="4">
    <source>
        <dbReference type="Proteomes" id="UP000000238"/>
    </source>
</evidence>
<proteinExistence type="predicted"/>
<dbReference type="HOGENOM" id="CLU_2193279_0_0_6"/>
<protein>
    <recommendedName>
        <fullName evidence="5">DUF4148 domain-containing protein</fullName>
    </recommendedName>
</protein>